<dbReference type="AlphaFoldDB" id="A0A248VY23"/>
<gene>
    <name evidence="1" type="ORF">CJU94_37660</name>
</gene>
<evidence type="ECO:0000313" key="1">
    <source>
        <dbReference type="EMBL" id="ASW03898.1"/>
    </source>
</evidence>
<dbReference type="EMBL" id="CP022992">
    <property type="protein sequence ID" value="ASW03898.1"/>
    <property type="molecule type" value="Genomic_DNA"/>
</dbReference>
<name>A0A248VY23_9BURK</name>
<organism evidence="1 2">
    <name type="scientific">Paraburkholderia aromaticivorans</name>
    <dbReference type="NCBI Taxonomy" id="2026199"/>
    <lineage>
        <taxon>Bacteria</taxon>
        <taxon>Pseudomonadati</taxon>
        <taxon>Pseudomonadota</taxon>
        <taxon>Betaproteobacteria</taxon>
        <taxon>Burkholderiales</taxon>
        <taxon>Burkholderiaceae</taxon>
        <taxon>Paraburkholderia</taxon>
    </lineage>
</organism>
<protein>
    <submittedName>
        <fullName evidence="1">Uncharacterized protein</fullName>
    </submittedName>
</protein>
<dbReference type="Proteomes" id="UP000215158">
    <property type="component" value="Plasmid pBN2"/>
</dbReference>
<proteinExistence type="predicted"/>
<keyword evidence="1" id="KW-0614">Plasmid</keyword>
<dbReference type="KEGG" id="parb:CJU94_37660"/>
<dbReference type="RefSeq" id="WP_095423661.1">
    <property type="nucleotide sequence ID" value="NZ_CP022992.1"/>
</dbReference>
<sequence length="160" mass="17190">MLNAEASNGMETNGLPAGAHLMPSWGLTRTGVIRSDVDAQKMALRDFGAKPGDSAEFDFGAGFSRGVQFGRATASADVPAFAWTKEPPKEQGLYWHWTGDLDARPVPLSVLWSGSTKKCFVSIGQYGITTAIDCDAYGGYWQPVIEPKMDVSIGYYGSDA</sequence>
<geneLocation type="plasmid" evidence="1 2">
    <name>pBN2</name>
</geneLocation>
<dbReference type="OrthoDB" id="7016997at2"/>
<keyword evidence="2" id="KW-1185">Reference proteome</keyword>
<evidence type="ECO:0000313" key="2">
    <source>
        <dbReference type="Proteomes" id="UP000215158"/>
    </source>
</evidence>
<accession>A0A248VY23</accession>
<reference evidence="1 2" key="1">
    <citation type="submission" date="2017-08" db="EMBL/GenBank/DDBJ databases">
        <title>Identification and genetic characteristics of simultaneous BTEX- and naphthalene-degrading Paraburkholderia sp. BN5 isolated from petroleum-contaminated soil.</title>
        <authorList>
            <person name="Lee Y."/>
            <person name="Jeon C.O."/>
        </authorList>
    </citation>
    <scope>NUCLEOTIDE SEQUENCE [LARGE SCALE GENOMIC DNA]</scope>
    <source>
        <strain evidence="1 2">BN5</strain>
        <plasmid evidence="1 2">pBN2</plasmid>
    </source>
</reference>